<comment type="caution">
    <text evidence="2">The sequence shown here is derived from an EMBL/GenBank/DDBJ whole genome shotgun (WGS) entry which is preliminary data.</text>
</comment>
<proteinExistence type="predicted"/>
<organism evidence="2 3">
    <name type="scientific">Chromobacterium violaceum</name>
    <dbReference type="NCBI Taxonomy" id="536"/>
    <lineage>
        <taxon>Bacteria</taxon>
        <taxon>Pseudomonadati</taxon>
        <taxon>Pseudomonadota</taxon>
        <taxon>Betaproteobacteria</taxon>
        <taxon>Neisseriales</taxon>
        <taxon>Chromobacteriaceae</taxon>
        <taxon>Chromobacterium</taxon>
    </lineage>
</organism>
<dbReference type="AlphaFoldDB" id="A0AAX2MF35"/>
<accession>A0AAX2MF35</accession>
<evidence type="ECO:0000256" key="1">
    <source>
        <dbReference type="SAM" id="Coils"/>
    </source>
</evidence>
<keyword evidence="1" id="KW-0175">Coiled coil</keyword>
<dbReference type="Pfam" id="PF02413">
    <property type="entry name" value="Caudo_TAP"/>
    <property type="match status" value="1"/>
</dbReference>
<sequence>MQDNKTVYDYHPQTGEYQGPIAATPSPLEPGVWLLPAHSTELPPPAAAERQTAVFRDGGWALSPDWRAVKLWSVDTAQPVQARLGDTPDSLRATLLQPCEFPTWDGKGWSINKTAQTAALAQKTAAELKQRLADAYAARRPLEDAESIGIATADELQKLAAWKRYCVDLSRLPDLAMWPRLVDADWPKQPA</sequence>
<feature type="coiled-coil region" evidence="1">
    <location>
        <begin position="111"/>
        <end position="138"/>
    </location>
</feature>
<name>A0AAX2MF35_CHRVL</name>
<protein>
    <submittedName>
        <fullName evidence="2">Caudovirales tail fibre assembly protein</fullName>
    </submittedName>
</protein>
<evidence type="ECO:0000313" key="2">
    <source>
        <dbReference type="EMBL" id="SUX35169.1"/>
    </source>
</evidence>
<reference evidence="2 3" key="1">
    <citation type="submission" date="2018-06" db="EMBL/GenBank/DDBJ databases">
        <authorList>
            <consortium name="Pathogen Informatics"/>
            <person name="Doyle S."/>
        </authorList>
    </citation>
    <scope>NUCLEOTIDE SEQUENCE [LARGE SCALE GENOMIC DNA]</scope>
    <source>
        <strain evidence="2 3">NCTC8684</strain>
    </source>
</reference>
<dbReference type="InterPro" id="IPR003458">
    <property type="entry name" value="Phage_T4_Gp38_tail_assem"/>
</dbReference>
<dbReference type="EMBL" id="UIGR01000001">
    <property type="protein sequence ID" value="SUX35169.1"/>
    <property type="molecule type" value="Genomic_DNA"/>
</dbReference>
<dbReference type="Proteomes" id="UP000254029">
    <property type="component" value="Unassembled WGS sequence"/>
</dbReference>
<gene>
    <name evidence="2" type="ORF">NCTC8684_04033</name>
</gene>
<evidence type="ECO:0000313" key="3">
    <source>
        <dbReference type="Proteomes" id="UP000254029"/>
    </source>
</evidence>
<dbReference type="RefSeq" id="WP_076228120.1">
    <property type="nucleotide sequence ID" value="NZ_CP024028.1"/>
</dbReference>